<dbReference type="InterPro" id="IPR027381">
    <property type="entry name" value="LytR/CpsA/Psr_C"/>
</dbReference>
<dbReference type="InterPro" id="IPR050922">
    <property type="entry name" value="LytR/CpsA/Psr_CW_biosynth"/>
</dbReference>
<dbReference type="Gene3D" id="3.30.70.2390">
    <property type="match status" value="1"/>
</dbReference>
<feature type="region of interest" description="Disordered" evidence="2">
    <location>
        <begin position="1"/>
        <end position="42"/>
    </location>
</feature>
<comment type="similarity">
    <text evidence="1">Belongs to the LytR/CpsA/Psr (LCP) family.</text>
</comment>
<evidence type="ECO:0000259" key="5">
    <source>
        <dbReference type="Pfam" id="PF13399"/>
    </source>
</evidence>
<evidence type="ECO:0000259" key="4">
    <source>
        <dbReference type="Pfam" id="PF03816"/>
    </source>
</evidence>
<dbReference type="PANTHER" id="PTHR33392:SF6">
    <property type="entry name" value="POLYISOPRENYL-TEICHOIC ACID--PEPTIDOGLYCAN TEICHOIC ACID TRANSFERASE TAGU"/>
    <property type="match status" value="1"/>
</dbReference>
<keyword evidence="7" id="KW-1185">Reference proteome</keyword>
<dbReference type="EMBL" id="LLZU01000018">
    <property type="protein sequence ID" value="KRV48737.1"/>
    <property type="molecule type" value="Genomic_DNA"/>
</dbReference>
<evidence type="ECO:0000256" key="2">
    <source>
        <dbReference type="SAM" id="MobiDB-lite"/>
    </source>
</evidence>
<organism evidence="6 7">
    <name type="scientific">Wenjunlia vitaminophila</name>
    <name type="common">Streptomyces vitaminophilus</name>
    <dbReference type="NCBI Taxonomy" id="76728"/>
    <lineage>
        <taxon>Bacteria</taxon>
        <taxon>Bacillati</taxon>
        <taxon>Actinomycetota</taxon>
        <taxon>Actinomycetes</taxon>
        <taxon>Kitasatosporales</taxon>
        <taxon>Streptomycetaceae</taxon>
        <taxon>Wenjunlia</taxon>
    </lineage>
</organism>
<dbReference type="PANTHER" id="PTHR33392">
    <property type="entry name" value="POLYISOPRENYL-TEICHOIC ACID--PEPTIDOGLYCAN TEICHOIC ACID TRANSFERASE TAGU"/>
    <property type="match status" value="1"/>
</dbReference>
<dbReference type="OrthoDB" id="9782542at2"/>
<keyword evidence="3" id="KW-0812">Transmembrane</keyword>
<accession>A0A0T6LS60</accession>
<dbReference type="Proteomes" id="UP000050867">
    <property type="component" value="Unassembled WGS sequence"/>
</dbReference>
<dbReference type="eggNOG" id="COG1316">
    <property type="taxonomic scope" value="Bacteria"/>
</dbReference>
<dbReference type="Pfam" id="PF13399">
    <property type="entry name" value="LytR_C"/>
    <property type="match status" value="1"/>
</dbReference>
<proteinExistence type="inferred from homology"/>
<name>A0A0T6LS60_WENVI</name>
<feature type="region of interest" description="Disordered" evidence="2">
    <location>
        <begin position="78"/>
        <end position="100"/>
    </location>
</feature>
<feature type="compositionally biased region" description="Basic residues" evidence="2">
    <location>
        <begin position="27"/>
        <end position="39"/>
    </location>
</feature>
<evidence type="ECO:0000313" key="7">
    <source>
        <dbReference type="Proteomes" id="UP000050867"/>
    </source>
</evidence>
<keyword evidence="3" id="KW-1133">Transmembrane helix</keyword>
<feature type="transmembrane region" description="Helical" evidence="3">
    <location>
        <begin position="46"/>
        <end position="69"/>
    </location>
</feature>
<feature type="domain" description="Cell envelope-related transcriptional attenuator" evidence="4">
    <location>
        <begin position="132"/>
        <end position="292"/>
    </location>
</feature>
<dbReference type="Pfam" id="PF03816">
    <property type="entry name" value="LytR_cpsA_psr"/>
    <property type="match status" value="1"/>
</dbReference>
<evidence type="ECO:0000313" key="6">
    <source>
        <dbReference type="EMBL" id="KRV48737.1"/>
    </source>
</evidence>
<reference evidence="6 7" key="1">
    <citation type="submission" date="2015-10" db="EMBL/GenBank/DDBJ databases">
        <title>Draft genome sequence of pyrrolomycin-producing Streptomyces vitaminophilus.</title>
        <authorList>
            <person name="Graham D.E."/>
            <person name="Mahan K.M."/>
            <person name="Klingeman D.M."/>
            <person name="Hettich R.L."/>
            <person name="Parry R.J."/>
        </authorList>
    </citation>
    <scope>NUCLEOTIDE SEQUENCE [LARGE SCALE GENOMIC DNA]</scope>
    <source>
        <strain evidence="6 7">ATCC 31673</strain>
    </source>
</reference>
<dbReference type="STRING" id="76728.AQ490_22940"/>
<keyword evidence="3" id="KW-0472">Membrane</keyword>
<dbReference type="Gene3D" id="3.40.630.190">
    <property type="entry name" value="LCP protein"/>
    <property type="match status" value="1"/>
</dbReference>
<feature type="domain" description="LytR/CpsA/Psr regulator C-terminal" evidence="5">
    <location>
        <begin position="404"/>
        <end position="498"/>
    </location>
</feature>
<feature type="region of interest" description="Disordered" evidence="2">
    <location>
        <begin position="381"/>
        <end position="405"/>
    </location>
</feature>
<comment type="caution">
    <text evidence="6">The sequence shown here is derived from an EMBL/GenBank/DDBJ whole genome shotgun (WGS) entry which is preliminary data.</text>
</comment>
<dbReference type="NCBIfam" id="TIGR00350">
    <property type="entry name" value="lytR_cpsA_psr"/>
    <property type="match status" value="1"/>
</dbReference>
<sequence length="538" mass="57168">MHEGARTTRPTADTGSAHDGGSGGGGGHRRGSNRKRKKSGSGGVRVLKAGVLSLSAIILISTGSGWLYLEHLNGNIRKGERSSGDSAVKKTKPNAHGQTPLNILLLGSDSRKSKANVALGGSKKDADRPPLADVQMLLHLSADRKSAALVSIPRDTRVDIPRCEDPKTGEVFEATNATINNTLARGGPGCTLATWQNLTDTYIDHWMMIDFSGVVSMADAVGGVEVCVNQNIWDRNLQTGRGGSGLKLEAGEQKVKGEKALQWLRTRYAFGSDINRTRAQRMYLNSMVRELKSQNVFTDTGRLMGLAETATDALTVDEGLGSVPALYDLGMEFKSIPSSRITSTTLPTVADPLDPDAHLIPAPGDAEQVFSMIRNDIPFDGKGKVKTKKKPEKAGPPAAPSDTIPVTVINGTGVNGKPAVGKRASGLAETLVAAGFTQAEAGSEPLPREETRIEYPAAEGDQGRSNAQAVAKALKIPVGQVKVSSEVTEITLVVGGDWPEGTDYSVTIPKENKKVPKSANPLKGDEKGCMDVYEPYRW</sequence>
<dbReference type="AlphaFoldDB" id="A0A0T6LS60"/>
<gene>
    <name evidence="6" type="ORF">AQ490_22940</name>
</gene>
<evidence type="ECO:0000256" key="1">
    <source>
        <dbReference type="ARBA" id="ARBA00006068"/>
    </source>
</evidence>
<dbReference type="InterPro" id="IPR004474">
    <property type="entry name" value="LytR_CpsA_psr"/>
</dbReference>
<evidence type="ECO:0000256" key="3">
    <source>
        <dbReference type="SAM" id="Phobius"/>
    </source>
</evidence>
<protein>
    <submittedName>
        <fullName evidence="6">Transcriptional regulator</fullName>
    </submittedName>
</protein>
<dbReference type="RefSeq" id="WP_018385207.1">
    <property type="nucleotide sequence ID" value="NZ_LLZU01000018.1"/>
</dbReference>